<dbReference type="InterPro" id="IPR027417">
    <property type="entry name" value="P-loop_NTPase"/>
</dbReference>
<dbReference type="EMBL" id="VRMN01000007">
    <property type="protein sequence ID" value="KAA8493197.1"/>
    <property type="molecule type" value="Genomic_DNA"/>
</dbReference>
<dbReference type="AlphaFoldDB" id="A0A5J4YRY2"/>
<evidence type="ECO:0000256" key="5">
    <source>
        <dbReference type="ARBA" id="ARBA00022741"/>
    </source>
</evidence>
<dbReference type="Gene3D" id="3.40.50.300">
    <property type="entry name" value="P-loop containing nucleotide triphosphate hydrolases"/>
    <property type="match status" value="1"/>
</dbReference>
<keyword evidence="3" id="KW-0813">Transport</keyword>
<evidence type="ECO:0000259" key="10">
    <source>
        <dbReference type="PROSITE" id="PS50893"/>
    </source>
</evidence>
<feature type="domain" description="ABC transporter" evidence="10">
    <location>
        <begin position="43"/>
        <end position="296"/>
    </location>
</feature>
<gene>
    <name evidence="11" type="ORF">FVE85_8642</name>
</gene>
<name>A0A5J4YRY2_PORPP</name>
<keyword evidence="4 9" id="KW-0812">Transmembrane</keyword>
<dbReference type="PROSITE" id="PS00211">
    <property type="entry name" value="ABC_TRANSPORTER_1"/>
    <property type="match status" value="1"/>
</dbReference>
<keyword evidence="7 9" id="KW-1133">Transmembrane helix</keyword>
<dbReference type="InterPro" id="IPR017871">
    <property type="entry name" value="ABC_transporter-like_CS"/>
</dbReference>
<dbReference type="GO" id="GO:0140359">
    <property type="term" value="F:ABC-type transporter activity"/>
    <property type="evidence" value="ECO:0007669"/>
    <property type="project" value="InterPro"/>
</dbReference>
<evidence type="ECO:0000256" key="1">
    <source>
        <dbReference type="ARBA" id="ARBA00004141"/>
    </source>
</evidence>
<comment type="caution">
    <text evidence="11">The sequence shown here is derived from an EMBL/GenBank/DDBJ whole genome shotgun (WGS) entry which is preliminary data.</text>
</comment>
<evidence type="ECO:0000256" key="2">
    <source>
        <dbReference type="ARBA" id="ARBA00014334"/>
    </source>
</evidence>
<dbReference type="InterPro" id="IPR013525">
    <property type="entry name" value="ABC2_TM"/>
</dbReference>
<dbReference type="GO" id="GO:0005524">
    <property type="term" value="F:ATP binding"/>
    <property type="evidence" value="ECO:0007669"/>
    <property type="project" value="UniProtKB-KW"/>
</dbReference>
<feature type="transmembrane region" description="Helical" evidence="9">
    <location>
        <begin position="436"/>
        <end position="459"/>
    </location>
</feature>
<evidence type="ECO:0000256" key="8">
    <source>
        <dbReference type="ARBA" id="ARBA00023136"/>
    </source>
</evidence>
<dbReference type="GO" id="GO:0016887">
    <property type="term" value="F:ATP hydrolysis activity"/>
    <property type="evidence" value="ECO:0007669"/>
    <property type="project" value="InterPro"/>
</dbReference>
<reference evidence="12" key="1">
    <citation type="journal article" date="2019" name="Nat. Commun.">
        <title>Expansion of phycobilisome linker gene families in mesophilic red algae.</title>
        <authorList>
            <person name="Lee J."/>
            <person name="Kim D."/>
            <person name="Bhattacharya D."/>
            <person name="Yoon H.S."/>
        </authorList>
    </citation>
    <scope>NUCLEOTIDE SEQUENCE [LARGE SCALE GENOMIC DNA]</scope>
    <source>
        <strain evidence="12">CCMP 1328</strain>
    </source>
</reference>
<protein>
    <recommendedName>
        <fullName evidence="2">Probable ATP-dependent transporter ycf16</fullName>
    </recommendedName>
</protein>
<dbReference type="InterPro" id="IPR003439">
    <property type="entry name" value="ABC_transporter-like_ATP-bd"/>
</dbReference>
<accession>A0A5J4YRY2</accession>
<dbReference type="InterPro" id="IPR050352">
    <property type="entry name" value="ABCG_transporters"/>
</dbReference>
<evidence type="ECO:0000313" key="11">
    <source>
        <dbReference type="EMBL" id="KAA8493197.1"/>
    </source>
</evidence>
<dbReference type="SUPFAM" id="SSF52540">
    <property type="entry name" value="P-loop containing nucleoside triphosphate hydrolases"/>
    <property type="match status" value="1"/>
</dbReference>
<dbReference type="PANTHER" id="PTHR48041">
    <property type="entry name" value="ABC TRANSPORTER G FAMILY MEMBER 28"/>
    <property type="match status" value="1"/>
</dbReference>
<evidence type="ECO:0000256" key="3">
    <source>
        <dbReference type="ARBA" id="ARBA00022448"/>
    </source>
</evidence>
<dbReference type="InterPro" id="IPR003593">
    <property type="entry name" value="AAA+_ATPase"/>
</dbReference>
<keyword evidence="12" id="KW-1185">Reference proteome</keyword>
<feature type="transmembrane region" description="Helical" evidence="9">
    <location>
        <begin position="480"/>
        <end position="503"/>
    </location>
</feature>
<proteinExistence type="predicted"/>
<evidence type="ECO:0000256" key="6">
    <source>
        <dbReference type="ARBA" id="ARBA00022840"/>
    </source>
</evidence>
<feature type="transmembrane region" description="Helical" evidence="9">
    <location>
        <begin position="515"/>
        <end position="536"/>
    </location>
</feature>
<dbReference type="PROSITE" id="PS50893">
    <property type="entry name" value="ABC_TRANSPORTER_2"/>
    <property type="match status" value="1"/>
</dbReference>
<organism evidence="11 12">
    <name type="scientific">Porphyridium purpureum</name>
    <name type="common">Red alga</name>
    <name type="synonym">Porphyridium cruentum</name>
    <dbReference type="NCBI Taxonomy" id="35688"/>
    <lineage>
        <taxon>Eukaryota</taxon>
        <taxon>Rhodophyta</taxon>
        <taxon>Bangiophyceae</taxon>
        <taxon>Porphyridiales</taxon>
        <taxon>Porphyridiaceae</taxon>
        <taxon>Porphyridium</taxon>
    </lineage>
</organism>
<dbReference type="OMA" id="DMPVYWK"/>
<dbReference type="PANTHER" id="PTHR48041:SF98">
    <property type="entry name" value="TRANSPORTER, PUTATIVE (EUROFUNG)-RELATED"/>
    <property type="match status" value="1"/>
</dbReference>
<sequence length="661" mass="73057">MAQEGGLDAAAVTRKASAKEMVEDGDWVAGRVPSAREHGGSHLRFENIHVVVEEKEPKMMGLVQKKTGREKTLLNKVSGYAEPGEVLFVMGASGSGKSTLLDAVSSRLGLPVQGNVYVDHAQVDAYRLKEIARYVQQDDSLYASLTVFETLMFCATLCFKEPHDRLVQRVEDVMTVLGLAEQRDTKVGGVFFRGLSGGQKRRLSVACELIAQPGILFLDEPTTGLDAAAAYYIVKSFRNIASAFGVTVIATIHSPSELVFEMADKLLLLSKGRTAYYGLVSEAREHMISLGLTPMENTATAEWLLRITNTDFDEKTAATAERICSEWPNTRACSILNNQIQLFDREFGSKGQGGSGSDALMSSYNVSGVKATLKMDTKFRVGWVSQFTTLVRRGFLTVFRDPAFVWLRFVMYFMLGLFIGLVWLQLGDNVAIVRDLLGGIFYIVAFFVFMGVAAIPAYIEERHVCTRERANGYYSVSAMFTAKVIVDLPFQFVLALGPGAVAYWLIGMQADAGKFFIYIALLFLTLFAGESFMLLLGAATDYALLGLLAGAANYGMFMITLGYLVNFNTLGWWWQWTKFINWEYYAYSAMVVNEVDGRVFSAGVQWGQPSPALSGDDILAFYNFSGVRIWVNAVALIAISVVLRVVTALYTHFFITGRKRA</sequence>
<dbReference type="SMART" id="SM00382">
    <property type="entry name" value="AAA"/>
    <property type="match status" value="1"/>
</dbReference>
<feature type="transmembrane region" description="Helical" evidence="9">
    <location>
        <begin position="403"/>
        <end position="424"/>
    </location>
</feature>
<feature type="transmembrane region" description="Helical" evidence="9">
    <location>
        <begin position="629"/>
        <end position="655"/>
    </location>
</feature>
<evidence type="ECO:0000256" key="9">
    <source>
        <dbReference type="SAM" id="Phobius"/>
    </source>
</evidence>
<dbReference type="Pfam" id="PF01061">
    <property type="entry name" value="ABC2_membrane"/>
    <property type="match status" value="1"/>
</dbReference>
<dbReference type="OrthoDB" id="66620at2759"/>
<keyword evidence="5" id="KW-0547">Nucleotide-binding</keyword>
<keyword evidence="6" id="KW-0067">ATP-binding</keyword>
<evidence type="ECO:0000256" key="7">
    <source>
        <dbReference type="ARBA" id="ARBA00022989"/>
    </source>
</evidence>
<dbReference type="Pfam" id="PF00005">
    <property type="entry name" value="ABC_tran"/>
    <property type="match status" value="1"/>
</dbReference>
<evidence type="ECO:0000256" key="4">
    <source>
        <dbReference type="ARBA" id="ARBA00022692"/>
    </source>
</evidence>
<dbReference type="GO" id="GO:0016020">
    <property type="term" value="C:membrane"/>
    <property type="evidence" value="ECO:0007669"/>
    <property type="project" value="UniProtKB-SubCell"/>
</dbReference>
<comment type="subcellular location">
    <subcellularLocation>
        <location evidence="1">Membrane</location>
        <topology evidence="1">Multi-pass membrane protein</topology>
    </subcellularLocation>
</comment>
<dbReference type="Proteomes" id="UP000324585">
    <property type="component" value="Unassembled WGS sequence"/>
</dbReference>
<feature type="transmembrane region" description="Helical" evidence="9">
    <location>
        <begin position="543"/>
        <end position="565"/>
    </location>
</feature>
<keyword evidence="8 9" id="KW-0472">Membrane</keyword>
<evidence type="ECO:0000313" key="12">
    <source>
        <dbReference type="Proteomes" id="UP000324585"/>
    </source>
</evidence>